<dbReference type="AlphaFoldDB" id="A0A4Y2MU56"/>
<reference evidence="2 3" key="1">
    <citation type="journal article" date="2019" name="Sci. Rep.">
        <title>Orb-weaving spider Araneus ventricosus genome elucidates the spidroin gene catalogue.</title>
        <authorList>
            <person name="Kono N."/>
            <person name="Nakamura H."/>
            <person name="Ohtoshi R."/>
            <person name="Moran D.A.P."/>
            <person name="Shinohara A."/>
            <person name="Yoshida Y."/>
            <person name="Fujiwara M."/>
            <person name="Mori M."/>
            <person name="Tomita M."/>
            <person name="Arakawa K."/>
        </authorList>
    </citation>
    <scope>NUCLEOTIDE SEQUENCE [LARGE SCALE GENOMIC DNA]</scope>
</reference>
<comment type="caution">
    <text evidence="2">The sequence shown here is derived from an EMBL/GenBank/DDBJ whole genome shotgun (WGS) entry which is preliminary data.</text>
</comment>
<keyword evidence="3" id="KW-1185">Reference proteome</keyword>
<proteinExistence type="predicted"/>
<evidence type="ECO:0000256" key="1">
    <source>
        <dbReference type="SAM" id="MobiDB-lite"/>
    </source>
</evidence>
<name>A0A4Y2MU56_ARAVE</name>
<feature type="region of interest" description="Disordered" evidence="1">
    <location>
        <begin position="1"/>
        <end position="57"/>
    </location>
</feature>
<evidence type="ECO:0000313" key="2">
    <source>
        <dbReference type="EMBL" id="GBN30688.1"/>
    </source>
</evidence>
<dbReference type="EMBL" id="BGPR01206185">
    <property type="protein sequence ID" value="GBN30688.1"/>
    <property type="molecule type" value="Genomic_DNA"/>
</dbReference>
<organism evidence="2 3">
    <name type="scientific">Araneus ventricosus</name>
    <name type="common">Orbweaver spider</name>
    <name type="synonym">Epeira ventricosa</name>
    <dbReference type="NCBI Taxonomy" id="182803"/>
    <lineage>
        <taxon>Eukaryota</taxon>
        <taxon>Metazoa</taxon>
        <taxon>Ecdysozoa</taxon>
        <taxon>Arthropoda</taxon>
        <taxon>Chelicerata</taxon>
        <taxon>Arachnida</taxon>
        <taxon>Araneae</taxon>
        <taxon>Araneomorphae</taxon>
        <taxon>Entelegynae</taxon>
        <taxon>Araneoidea</taxon>
        <taxon>Araneidae</taxon>
        <taxon>Araneus</taxon>
    </lineage>
</organism>
<evidence type="ECO:0000313" key="3">
    <source>
        <dbReference type="Proteomes" id="UP000499080"/>
    </source>
</evidence>
<feature type="non-terminal residue" evidence="2">
    <location>
        <position position="1"/>
    </location>
</feature>
<sequence>RSEYSQEHQILFASSSSYSAPATTSQDQEGHSNMHKPLPPRTAADHIISKTEFCQRH</sequence>
<feature type="compositionally biased region" description="Low complexity" evidence="1">
    <location>
        <begin position="13"/>
        <end position="25"/>
    </location>
</feature>
<feature type="compositionally biased region" description="Basic and acidic residues" evidence="1">
    <location>
        <begin position="43"/>
        <end position="57"/>
    </location>
</feature>
<gene>
    <name evidence="2" type="ORF">AVEN_249523_1</name>
</gene>
<protein>
    <submittedName>
        <fullName evidence="2">Uncharacterized protein</fullName>
    </submittedName>
</protein>
<dbReference type="Proteomes" id="UP000499080">
    <property type="component" value="Unassembled WGS sequence"/>
</dbReference>
<accession>A0A4Y2MU56</accession>